<accession>A0A073IZ70</accession>
<proteinExistence type="predicted"/>
<organism evidence="1 2">
    <name type="scientific">Pseudosulfitobacter pseudonitzschiae</name>
    <dbReference type="NCBI Taxonomy" id="1402135"/>
    <lineage>
        <taxon>Bacteria</taxon>
        <taxon>Pseudomonadati</taxon>
        <taxon>Pseudomonadota</taxon>
        <taxon>Alphaproteobacteria</taxon>
        <taxon>Rhodobacterales</taxon>
        <taxon>Roseobacteraceae</taxon>
        <taxon>Pseudosulfitobacter</taxon>
    </lineage>
</organism>
<sequence>MTDGRNRVNSIVNPKDLGQSCHMKTRLATLILTLALPACAPLTLYYKAGTPVATVQRDTTACQVVALRDAPVANQVRRTPPRYVPPRRVCNASGACSTTGGYYLPGDVYTVDVNAPLRKRVENQCMADRGYSPASIPACPAGVKQAAPVGSTSTLPRLTPKSCAIRNSDGSFQIVNQG</sequence>
<reference evidence="1 2" key="1">
    <citation type="submission" date="2014-01" db="EMBL/GenBank/DDBJ databases">
        <title>Sulfitobacter sp. H3 (MCCC 1A00686) Genome Sequencing.</title>
        <authorList>
            <person name="Lai Q."/>
            <person name="Hong Z."/>
        </authorList>
    </citation>
    <scope>NUCLEOTIDE SEQUENCE [LARGE SCALE GENOMIC DNA]</scope>
    <source>
        <strain evidence="1 2">H3</strain>
    </source>
</reference>
<gene>
    <name evidence="1" type="ORF">SUH3_04845</name>
</gene>
<dbReference type="EMBL" id="JAMD01000010">
    <property type="protein sequence ID" value="KEJ94751.1"/>
    <property type="molecule type" value="Genomic_DNA"/>
</dbReference>
<dbReference type="AlphaFoldDB" id="A0A073IZ70"/>
<protein>
    <submittedName>
        <fullName evidence="1">Uncharacterized protein</fullName>
    </submittedName>
</protein>
<evidence type="ECO:0000313" key="1">
    <source>
        <dbReference type="EMBL" id="KEJ94751.1"/>
    </source>
</evidence>
<keyword evidence="2" id="KW-1185">Reference proteome</keyword>
<evidence type="ECO:0000313" key="2">
    <source>
        <dbReference type="Proteomes" id="UP000027746"/>
    </source>
</evidence>
<comment type="caution">
    <text evidence="1">The sequence shown here is derived from an EMBL/GenBank/DDBJ whole genome shotgun (WGS) entry which is preliminary data.</text>
</comment>
<dbReference type="Proteomes" id="UP000027746">
    <property type="component" value="Unassembled WGS sequence"/>
</dbReference>
<name>A0A073IZ70_9RHOB</name>